<evidence type="ECO:0000259" key="11">
    <source>
        <dbReference type="PROSITE" id="PS50048"/>
    </source>
</evidence>
<keyword evidence="7" id="KW-0804">Transcription</keyword>
<name>A0A0F7TS13_PENBI</name>
<feature type="compositionally biased region" description="Polar residues" evidence="10">
    <location>
        <begin position="397"/>
        <end position="412"/>
    </location>
</feature>
<dbReference type="OrthoDB" id="654211at2759"/>
<dbReference type="GO" id="GO:0006351">
    <property type="term" value="P:DNA-templated transcription"/>
    <property type="evidence" value="ECO:0007669"/>
    <property type="project" value="InterPro"/>
</dbReference>
<dbReference type="FunFam" id="3.30.160.60:FF:001719">
    <property type="entry name" value="C2H2 type zinc finger domain protein"/>
    <property type="match status" value="1"/>
</dbReference>
<feature type="compositionally biased region" description="Basic and acidic residues" evidence="10">
    <location>
        <begin position="26"/>
        <end position="43"/>
    </location>
</feature>
<dbReference type="InterPro" id="IPR007219">
    <property type="entry name" value="XnlR_reg_dom"/>
</dbReference>
<evidence type="ECO:0000256" key="1">
    <source>
        <dbReference type="ARBA" id="ARBA00022723"/>
    </source>
</evidence>
<evidence type="ECO:0008006" key="15">
    <source>
        <dbReference type="Google" id="ProtNLM"/>
    </source>
</evidence>
<accession>A0A0F7TS13</accession>
<evidence type="ECO:0000256" key="7">
    <source>
        <dbReference type="ARBA" id="ARBA00023163"/>
    </source>
</evidence>
<evidence type="ECO:0000313" key="14">
    <source>
        <dbReference type="Proteomes" id="UP000042958"/>
    </source>
</evidence>
<dbReference type="STRING" id="104259.A0A0F7TS13"/>
<evidence type="ECO:0000256" key="6">
    <source>
        <dbReference type="ARBA" id="ARBA00023125"/>
    </source>
</evidence>
<evidence type="ECO:0000256" key="2">
    <source>
        <dbReference type="ARBA" id="ARBA00022737"/>
    </source>
</evidence>
<keyword evidence="14" id="KW-1185">Reference proteome</keyword>
<keyword evidence="8" id="KW-0539">Nucleus</keyword>
<dbReference type="Pfam" id="PF04082">
    <property type="entry name" value="Fungal_trans"/>
    <property type="match status" value="1"/>
</dbReference>
<gene>
    <name evidence="13" type="ORF">PMG11_07243</name>
</gene>
<keyword evidence="4" id="KW-0862">Zinc</keyword>
<dbReference type="FunFam" id="3.30.160.60:FF:000100">
    <property type="entry name" value="Zinc finger 45-like"/>
    <property type="match status" value="1"/>
</dbReference>
<feature type="domain" description="C2H2-type" evidence="12">
    <location>
        <begin position="79"/>
        <end position="101"/>
    </location>
</feature>
<organism evidence="13 14">
    <name type="scientific">Penicillium brasilianum</name>
    <dbReference type="NCBI Taxonomy" id="104259"/>
    <lineage>
        <taxon>Eukaryota</taxon>
        <taxon>Fungi</taxon>
        <taxon>Dikarya</taxon>
        <taxon>Ascomycota</taxon>
        <taxon>Pezizomycotina</taxon>
        <taxon>Eurotiomycetes</taxon>
        <taxon>Eurotiomycetidae</taxon>
        <taxon>Eurotiales</taxon>
        <taxon>Aspergillaceae</taxon>
        <taxon>Penicillium</taxon>
    </lineage>
</organism>
<dbReference type="SUPFAM" id="SSF57701">
    <property type="entry name" value="Zn2/Cys6 DNA-binding domain"/>
    <property type="match status" value="1"/>
</dbReference>
<feature type="compositionally biased region" description="Basic and acidic residues" evidence="10">
    <location>
        <begin position="1"/>
        <end position="12"/>
    </location>
</feature>
<dbReference type="GO" id="GO:0008270">
    <property type="term" value="F:zinc ion binding"/>
    <property type="evidence" value="ECO:0007669"/>
    <property type="project" value="UniProtKB-KW"/>
</dbReference>
<evidence type="ECO:0000256" key="10">
    <source>
        <dbReference type="SAM" id="MobiDB-lite"/>
    </source>
</evidence>
<keyword evidence="1" id="KW-0479">Metal-binding</keyword>
<dbReference type="PROSITE" id="PS50157">
    <property type="entry name" value="ZINC_FINGER_C2H2_2"/>
    <property type="match status" value="2"/>
</dbReference>
<dbReference type="PANTHER" id="PTHR47660:SF7">
    <property type="entry name" value="TRANSCRIPTION FACTOR WITH C2H2 AND ZN(2)-CYS(6) DNA BINDING DOMAIN (EUROFUNG)"/>
    <property type="match status" value="1"/>
</dbReference>
<dbReference type="SUPFAM" id="SSF57667">
    <property type="entry name" value="beta-beta-alpha zinc fingers"/>
    <property type="match status" value="1"/>
</dbReference>
<dbReference type="SMART" id="SM00355">
    <property type="entry name" value="ZnF_C2H2"/>
    <property type="match status" value="2"/>
</dbReference>
<keyword evidence="2" id="KW-0677">Repeat</keyword>
<dbReference type="InterPro" id="IPR036236">
    <property type="entry name" value="Znf_C2H2_sf"/>
</dbReference>
<sequence>MLSETETDHADAGDLTADVTSPTRGSVDREQRPNHHASGDQREQGASAGQVQCAVCSSTFRRPEHLKRHLRSHTKEKPFECGQCGRHFSRTDTLHRHELSHHTPGGEGGRDRPHRITVKTFRACFSCATARVRCSGGMPCGRCDTRSLECQYPTERRSKARLRNGSLKGPSTLEMLEVDTQSPQISSPRRSGNTAAPPHMNNDIPPHQLGQFSINGMSDTPASPKTSIHPFPSPAVHTLGEKSSDGQGSVAGPSNSQFYTRSDNTAADATTLPPGVYSSGEYDPGYGELQTPGMLPRGTTTNIVPGLREVDAGMTGPGVDMDIDITGHSEMGLGFDPSIFDQSMISTINWLPNEFFAGPSSDQPQTSRAPQQFTPGAFPESSAARFAWQPSVINADNISSSVPENNTHTPSEPLSLGTDMGSPRRYSHVGNESSPHAESVDSGKRSADFYVDGGGARLPRYRKNRTPWSRPATDLPTTTGQTFRENSPRRLGFPGVQEVQMENISGEVLHSIRPIEATTHGEIYHNFLSLCRNDNPFFEMFETENFPRPEACTRYLACYFDKFQAVYPIFHIPTFNVNQCHWILALAIIAIGCHSSSIHDADQSTAAFHEMLRRAIHVERHAGPLPLDLLQALLLNCIGLFHSGLEKDKLSALSAFRELVSLVEDKKLLAASKPLKESNRISGEVLWQKWIDDETRKRTGYCVWLVDCTLAYYLDERPLLSLDDGQAALPAHEKLWQLKSMEDWKQLWDQSSGIFPPSSTIDLGQLPTATVNESLYDSVHILYIEKRLVSGIGEFSHILLIHALYHRMWEVGDYFRRPLSFWNPTAKKQARETAIPTGSVWLPGIPSYSKWRNSACDCLDILHWTANSTIAKAAGLEHPTVLHLHAARLVLLAPFREIRWLATSLVTDKLRWSKRNQAIEWQYIWRWIKHDQYKARLSIIHAGVALWHVKRYSTNAFHEPIAAFLAILTLWAYGSCHAHEPPDPSPHTQASRNEPLQEPRFIHLDRPCDDELVQLFVRDGHSMRGNVTGVGDICASEGPERILRVGCEILSGLSAWGQSKRYISILTRLADLLPEGEQSRIGNADGC</sequence>
<dbReference type="SMART" id="SM00066">
    <property type="entry name" value="GAL4"/>
    <property type="match status" value="1"/>
</dbReference>
<dbReference type="PROSITE" id="PS00463">
    <property type="entry name" value="ZN2_CY6_FUNGAL_1"/>
    <property type="match status" value="1"/>
</dbReference>
<dbReference type="InterPro" id="IPR013087">
    <property type="entry name" value="Znf_C2H2_type"/>
</dbReference>
<feature type="compositionally biased region" description="Polar residues" evidence="10">
    <location>
        <begin position="475"/>
        <end position="485"/>
    </location>
</feature>
<evidence type="ECO:0000313" key="13">
    <source>
        <dbReference type="EMBL" id="CEJ58591.1"/>
    </source>
</evidence>
<dbReference type="GO" id="GO:0000981">
    <property type="term" value="F:DNA-binding transcription factor activity, RNA polymerase II-specific"/>
    <property type="evidence" value="ECO:0007669"/>
    <property type="project" value="InterPro"/>
</dbReference>
<keyword evidence="6" id="KW-0238">DNA-binding</keyword>
<dbReference type="EMBL" id="CDHK01000006">
    <property type="protein sequence ID" value="CEJ58591.1"/>
    <property type="molecule type" value="Genomic_DNA"/>
</dbReference>
<dbReference type="CDD" id="cd00067">
    <property type="entry name" value="GAL4"/>
    <property type="match status" value="1"/>
</dbReference>
<feature type="domain" description="Zn(2)-C6 fungal-type" evidence="11">
    <location>
        <begin position="123"/>
        <end position="152"/>
    </location>
</feature>
<reference evidence="14" key="1">
    <citation type="journal article" date="2015" name="Genome Announc.">
        <title>Draft genome sequence of the fungus Penicillium brasilianum MG11.</title>
        <authorList>
            <person name="Horn F."/>
            <person name="Linde J."/>
            <person name="Mattern D.J."/>
            <person name="Walther G."/>
            <person name="Guthke R."/>
            <person name="Brakhage A.A."/>
            <person name="Valiante V."/>
        </authorList>
    </citation>
    <scope>NUCLEOTIDE SEQUENCE [LARGE SCALE GENOMIC DNA]</scope>
    <source>
        <strain evidence="14">MG11</strain>
    </source>
</reference>
<dbReference type="AlphaFoldDB" id="A0A0F7TS13"/>
<dbReference type="CDD" id="cd12148">
    <property type="entry name" value="fungal_TF_MHR"/>
    <property type="match status" value="1"/>
</dbReference>
<evidence type="ECO:0000256" key="3">
    <source>
        <dbReference type="ARBA" id="ARBA00022771"/>
    </source>
</evidence>
<dbReference type="Pfam" id="PF00096">
    <property type="entry name" value="zf-C2H2"/>
    <property type="match status" value="1"/>
</dbReference>
<dbReference type="PROSITE" id="PS00028">
    <property type="entry name" value="ZINC_FINGER_C2H2_1"/>
    <property type="match status" value="1"/>
</dbReference>
<protein>
    <recommendedName>
        <fullName evidence="15">C2H2 transcription factor</fullName>
    </recommendedName>
</protein>
<feature type="region of interest" description="Disordered" evidence="10">
    <location>
        <begin position="397"/>
        <end position="446"/>
    </location>
</feature>
<dbReference type="Proteomes" id="UP000042958">
    <property type="component" value="Unassembled WGS sequence"/>
</dbReference>
<evidence type="ECO:0000256" key="4">
    <source>
        <dbReference type="ARBA" id="ARBA00022833"/>
    </source>
</evidence>
<feature type="region of interest" description="Disordered" evidence="10">
    <location>
        <begin position="356"/>
        <end position="381"/>
    </location>
</feature>
<evidence type="ECO:0000256" key="8">
    <source>
        <dbReference type="ARBA" id="ARBA00023242"/>
    </source>
</evidence>
<feature type="compositionally biased region" description="Polar residues" evidence="10">
    <location>
        <begin position="252"/>
        <end position="268"/>
    </location>
</feature>
<dbReference type="GO" id="GO:0003677">
    <property type="term" value="F:DNA binding"/>
    <property type="evidence" value="ECO:0007669"/>
    <property type="project" value="UniProtKB-KW"/>
</dbReference>
<feature type="region of interest" description="Disordered" evidence="10">
    <location>
        <begin position="161"/>
        <end position="297"/>
    </location>
</feature>
<dbReference type="Gene3D" id="3.30.160.60">
    <property type="entry name" value="Classic Zinc Finger"/>
    <property type="match status" value="2"/>
</dbReference>
<feature type="domain" description="C2H2-type" evidence="12">
    <location>
        <begin position="51"/>
        <end position="78"/>
    </location>
</feature>
<feature type="compositionally biased region" description="Polar residues" evidence="10">
    <location>
        <begin position="210"/>
        <end position="226"/>
    </location>
</feature>
<dbReference type="InterPro" id="IPR001138">
    <property type="entry name" value="Zn2Cys6_DnaBD"/>
</dbReference>
<keyword evidence="3 9" id="KW-0863">Zinc-finger</keyword>
<feature type="compositionally biased region" description="Polar residues" evidence="10">
    <location>
        <begin position="179"/>
        <end position="194"/>
    </location>
</feature>
<dbReference type="PROSITE" id="PS50048">
    <property type="entry name" value="ZN2_CY6_FUNGAL_2"/>
    <property type="match status" value="1"/>
</dbReference>
<keyword evidence="5" id="KW-0805">Transcription regulation</keyword>
<feature type="compositionally biased region" description="Polar residues" evidence="10">
    <location>
        <begin position="360"/>
        <end position="374"/>
    </location>
</feature>
<evidence type="ECO:0000259" key="12">
    <source>
        <dbReference type="PROSITE" id="PS50157"/>
    </source>
</evidence>
<dbReference type="InterPro" id="IPR036864">
    <property type="entry name" value="Zn2-C6_fun-type_DNA-bd_sf"/>
</dbReference>
<evidence type="ECO:0000256" key="5">
    <source>
        <dbReference type="ARBA" id="ARBA00023015"/>
    </source>
</evidence>
<dbReference type="Gene3D" id="4.10.240.10">
    <property type="entry name" value="Zn(2)-C6 fungal-type DNA-binding domain"/>
    <property type="match status" value="1"/>
</dbReference>
<dbReference type="Pfam" id="PF00172">
    <property type="entry name" value="Zn_clus"/>
    <property type="match status" value="1"/>
</dbReference>
<feature type="region of interest" description="Disordered" evidence="10">
    <location>
        <begin position="460"/>
        <end position="491"/>
    </location>
</feature>
<dbReference type="PANTHER" id="PTHR47660">
    <property type="entry name" value="TRANSCRIPTION FACTOR WITH C2H2 AND ZN(2)-CYS(6) DNA BINDING DOMAIN (EUROFUNG)-RELATED-RELATED"/>
    <property type="match status" value="1"/>
</dbReference>
<feature type="region of interest" description="Disordered" evidence="10">
    <location>
        <begin position="1"/>
        <end position="48"/>
    </location>
</feature>
<proteinExistence type="predicted"/>
<evidence type="ECO:0000256" key="9">
    <source>
        <dbReference type="PROSITE-ProRule" id="PRU00042"/>
    </source>
</evidence>